<dbReference type="Proteomes" id="UP000248966">
    <property type="component" value="Unassembled WGS sequence"/>
</dbReference>
<keyword evidence="2" id="KW-1133">Transmembrane helix</keyword>
<evidence type="ECO:0000313" key="3">
    <source>
        <dbReference type="EMBL" id="RAO00819.1"/>
    </source>
</evidence>
<gene>
    <name evidence="3" type="ORF">LAH08_03072</name>
</gene>
<evidence type="ECO:0000256" key="1">
    <source>
        <dbReference type="SAM" id="Coils"/>
    </source>
</evidence>
<evidence type="ECO:0000313" key="4">
    <source>
        <dbReference type="Proteomes" id="UP000248966"/>
    </source>
</evidence>
<keyword evidence="2" id="KW-0812">Transmembrane</keyword>
<evidence type="ECO:0000256" key="2">
    <source>
        <dbReference type="SAM" id="Phobius"/>
    </source>
</evidence>
<dbReference type="RefSeq" id="WP_112584355.1">
    <property type="nucleotide sequence ID" value="NZ_PYAA01000017.1"/>
</dbReference>
<feature type="transmembrane region" description="Helical" evidence="2">
    <location>
        <begin position="20"/>
        <end position="42"/>
    </location>
</feature>
<feature type="coiled-coil region" evidence="1">
    <location>
        <begin position="70"/>
        <end position="97"/>
    </location>
</feature>
<dbReference type="EMBL" id="PYAA01000017">
    <property type="protein sequence ID" value="RAO00819.1"/>
    <property type="molecule type" value="Genomic_DNA"/>
</dbReference>
<comment type="caution">
    <text evidence="3">The sequence shown here is derived from an EMBL/GenBank/DDBJ whole genome shotgun (WGS) entry which is preliminary data.</text>
</comment>
<dbReference type="AlphaFoldDB" id="A0A328N293"/>
<keyword evidence="2" id="KW-0472">Membrane</keyword>
<protein>
    <submittedName>
        <fullName evidence="3">Uncharacterized protein</fullName>
    </submittedName>
</protein>
<accession>A0A328N293</accession>
<proteinExistence type="predicted"/>
<reference evidence="3 4" key="1">
    <citation type="submission" date="2018-03" db="EMBL/GenBank/DDBJ databases">
        <title>Defining the species Micromonospora saelicesensis and Micromonospora noduli under the framework of genomics.</title>
        <authorList>
            <person name="Riesco R."/>
            <person name="Trujillo M.E."/>
        </authorList>
    </citation>
    <scope>NUCLEOTIDE SEQUENCE [LARGE SCALE GENOMIC DNA]</scope>
    <source>
        <strain evidence="3 4">LAH08</strain>
    </source>
</reference>
<name>A0A328N293_9ACTN</name>
<keyword evidence="1" id="KW-0175">Coiled coil</keyword>
<sequence>MTNQFLHLAANASKETNPLLLPIFTLAGVVVGIAGQWLVAYINRRHERGLADLPARREAYARYRTSLRSVTTAKDKLDRLNKELASAHNDLRQAGRRAVELEPRVESILVGGSARVRLNKEVIAALDAHKAAQDKHSALMTERETLQGTREQAYRDFGEARTLVHFLGTKKVRRTAEDLWIVTLASPHPDFSQAEQLQESAEVDFIEAVREEFGSKD</sequence>
<organism evidence="3 4">
    <name type="scientific">Micromonospora noduli</name>
    <dbReference type="NCBI Taxonomy" id="709876"/>
    <lineage>
        <taxon>Bacteria</taxon>
        <taxon>Bacillati</taxon>
        <taxon>Actinomycetota</taxon>
        <taxon>Actinomycetes</taxon>
        <taxon>Micromonosporales</taxon>
        <taxon>Micromonosporaceae</taxon>
        <taxon>Micromonospora</taxon>
    </lineage>
</organism>